<dbReference type="Proteomes" id="UP000249819">
    <property type="component" value="Unassembled WGS sequence"/>
</dbReference>
<keyword evidence="2" id="KW-1185">Reference proteome</keyword>
<sequence>MTEHKSKLSDDQIEFSLFLAFPGRARRISRGFRYTIIGFVRECMEIPFWFRSVLDELPHFFSFLDNLEHLNYSYPQKESVISNSLLQLSKHADIIKLNAGLKKIYIEQTQEITNGKYYYDSSFPTVASELFELFDRVQDQLINNYNPEWQEEIDDFSESDDES</sequence>
<dbReference type="EMBL" id="QLMA01000003">
    <property type="protein sequence ID" value="RAJ83664.1"/>
    <property type="molecule type" value="Genomic_DNA"/>
</dbReference>
<comment type="caution">
    <text evidence="1">The sequence shown here is derived from an EMBL/GenBank/DDBJ whole genome shotgun (WGS) entry which is preliminary data.</text>
</comment>
<protein>
    <submittedName>
        <fullName evidence="1">Uncharacterized protein</fullName>
    </submittedName>
</protein>
<name>A0A327W6N1_9BACT</name>
<dbReference type="RefSeq" id="WP_111592300.1">
    <property type="nucleotide sequence ID" value="NZ_QLMA01000003.1"/>
</dbReference>
<accession>A0A327W6N1</accession>
<organism evidence="1 2">
    <name type="scientific">Chitinophaga dinghuensis</name>
    <dbReference type="NCBI Taxonomy" id="1539050"/>
    <lineage>
        <taxon>Bacteria</taxon>
        <taxon>Pseudomonadati</taxon>
        <taxon>Bacteroidota</taxon>
        <taxon>Chitinophagia</taxon>
        <taxon>Chitinophagales</taxon>
        <taxon>Chitinophagaceae</taxon>
        <taxon>Chitinophaga</taxon>
    </lineage>
</organism>
<proteinExistence type="predicted"/>
<gene>
    <name evidence="1" type="ORF">CLV59_103635</name>
</gene>
<evidence type="ECO:0000313" key="1">
    <source>
        <dbReference type="EMBL" id="RAJ83664.1"/>
    </source>
</evidence>
<reference evidence="1 2" key="1">
    <citation type="submission" date="2018-06" db="EMBL/GenBank/DDBJ databases">
        <title>Genomic Encyclopedia of Archaeal and Bacterial Type Strains, Phase II (KMG-II): from individual species to whole genera.</title>
        <authorList>
            <person name="Goeker M."/>
        </authorList>
    </citation>
    <scope>NUCLEOTIDE SEQUENCE [LARGE SCALE GENOMIC DNA]</scope>
    <source>
        <strain evidence="1 2">DSM 29821</strain>
    </source>
</reference>
<dbReference type="AlphaFoldDB" id="A0A327W6N1"/>
<evidence type="ECO:0000313" key="2">
    <source>
        <dbReference type="Proteomes" id="UP000249819"/>
    </source>
</evidence>